<evidence type="ECO:0000313" key="10">
    <source>
        <dbReference type="Proteomes" id="UP000005222"/>
    </source>
</evidence>
<dbReference type="STRING" id="559304.G8YL37"/>
<name>G8YL37_PICSO</name>
<dbReference type="HOGENOM" id="CLU_126121_0_0_1"/>
<dbReference type="AlphaFoldDB" id="G8YL37"/>
<proteinExistence type="inferred from homology"/>
<accession>G8YL37</accession>
<dbReference type="GO" id="GO:0005739">
    <property type="term" value="C:mitochondrion"/>
    <property type="evidence" value="ECO:0007669"/>
    <property type="project" value="UniProtKB-SubCell"/>
</dbReference>
<dbReference type="PANTHER" id="PTHR28235:SF1">
    <property type="entry name" value="SMALL RIBOSOMAL SUBUNIT PROTEIN MS41"/>
    <property type="match status" value="1"/>
</dbReference>
<evidence type="ECO:0000256" key="7">
    <source>
        <dbReference type="SAM" id="MobiDB-lite"/>
    </source>
</evidence>
<evidence type="ECO:0000256" key="6">
    <source>
        <dbReference type="SAM" id="Coils"/>
    </source>
</evidence>
<dbReference type="SMART" id="SM01238">
    <property type="entry name" value="IGR"/>
    <property type="match status" value="1"/>
</dbReference>
<dbReference type="Proteomes" id="UP000005222">
    <property type="component" value="Chromosome F"/>
</dbReference>
<dbReference type="InParanoid" id="G8YL37"/>
<evidence type="ECO:0000259" key="8">
    <source>
        <dbReference type="SMART" id="SM01238"/>
    </source>
</evidence>
<evidence type="ECO:0000256" key="3">
    <source>
        <dbReference type="ARBA" id="ARBA00023128"/>
    </source>
</evidence>
<dbReference type="InterPro" id="IPR019083">
    <property type="entry name" value="SAM_Ribosomal_mS41"/>
</dbReference>
<dbReference type="Pfam" id="PF09597">
    <property type="entry name" value="SAM_Ribosomal_mS41"/>
    <property type="match status" value="1"/>
</dbReference>
<dbReference type="OMA" id="KIREIPR"/>
<keyword evidence="6" id="KW-0175">Coiled coil</keyword>
<evidence type="ECO:0000256" key="1">
    <source>
        <dbReference type="ARBA" id="ARBA00004173"/>
    </source>
</evidence>
<keyword evidence="3" id="KW-0496">Mitochondrion</keyword>
<comment type="similarity">
    <text evidence="2">Belongs to the mitochondrion-specific ribosomal protein mS41 family.</text>
</comment>
<evidence type="ECO:0000313" key="9">
    <source>
        <dbReference type="EMBL" id="CCE88771.1"/>
    </source>
</evidence>
<feature type="region of interest" description="Disordered" evidence="7">
    <location>
        <begin position="110"/>
        <end position="129"/>
    </location>
</feature>
<feature type="domain" description="Small ribosomal subunit protein mS41 SAM" evidence="8">
    <location>
        <begin position="50"/>
        <end position="106"/>
    </location>
</feature>
<dbReference type="PANTHER" id="PTHR28235">
    <property type="entry name" value="PROTEIN FYV4, MITOCHONDRIAL"/>
    <property type="match status" value="1"/>
</dbReference>
<keyword evidence="10" id="KW-1185">Reference proteome</keyword>
<dbReference type="EMBL" id="FO082054">
    <property type="protein sequence ID" value="CCE88771.1"/>
    <property type="molecule type" value="Genomic_DNA"/>
</dbReference>
<sequence>MRLPTQHFLGFRNIALIRNQCINQTRFFTYSNSLWRTNTSTWTKENVNDLETFFKLIGRGCTEHLDTFENDLNKFLGTSSKEMKNMGIDAATRRYMLRWIHKFQNGLEPLREHKKGKKKNGGERNAKTVIAKRKALERLEEKQKFQEHELEAEKKGERIF</sequence>
<feature type="coiled-coil region" evidence="6">
    <location>
        <begin position="129"/>
        <end position="156"/>
    </location>
</feature>
<organism evidence="9 10">
    <name type="scientific">Pichia sorbitophila (strain ATCC MYA-4447 / BCRC 22081 / CBS 7064 / NBRC 10061 / NRRL Y-12695)</name>
    <name type="common">Hybrid yeast</name>
    <dbReference type="NCBI Taxonomy" id="559304"/>
    <lineage>
        <taxon>Eukaryota</taxon>
        <taxon>Fungi</taxon>
        <taxon>Dikarya</taxon>
        <taxon>Ascomycota</taxon>
        <taxon>Saccharomycotina</taxon>
        <taxon>Pichiomycetes</taxon>
        <taxon>Debaryomycetaceae</taxon>
        <taxon>Millerozyma</taxon>
    </lineage>
</organism>
<evidence type="ECO:0000256" key="5">
    <source>
        <dbReference type="ARBA" id="ARBA00035341"/>
    </source>
</evidence>
<evidence type="ECO:0000256" key="4">
    <source>
        <dbReference type="ARBA" id="ARBA00035129"/>
    </source>
</evidence>
<protein>
    <recommendedName>
        <fullName evidence="4">Small ribosomal subunit protein mS41</fullName>
    </recommendedName>
    <alternativeName>
        <fullName evidence="5">Protein FYV4, mitochondrial</fullName>
    </alternativeName>
</protein>
<dbReference type="FunCoup" id="G8YL37">
    <property type="interactions" value="234"/>
</dbReference>
<dbReference type="InterPro" id="IPR039603">
    <property type="entry name" value="Ribosomal_mS41"/>
</dbReference>
<dbReference type="eggNOG" id="ENOG502SCMV">
    <property type="taxonomic scope" value="Eukaryota"/>
</dbReference>
<dbReference type="OrthoDB" id="18595at2759"/>
<comment type="subcellular location">
    <subcellularLocation>
        <location evidence="1">Mitochondrion</location>
    </subcellularLocation>
</comment>
<evidence type="ECO:0000256" key="2">
    <source>
        <dbReference type="ARBA" id="ARBA00010492"/>
    </source>
</evidence>
<reference evidence="9 10" key="1">
    <citation type="journal article" date="2012" name="G3 (Bethesda)">
        <title>Pichia sorbitophila, an interspecies yeast hybrid reveals early steps of genome resolution following polyploidization.</title>
        <authorList>
            <person name="Leh Louis V."/>
            <person name="Despons L."/>
            <person name="Friedrich A."/>
            <person name="Martin T."/>
            <person name="Durrens P."/>
            <person name="Casaregola S."/>
            <person name="Neuveglise C."/>
            <person name="Fairhead C."/>
            <person name="Marck C."/>
            <person name="Cruz J.A."/>
            <person name="Straub M.L."/>
            <person name="Kugler V."/>
            <person name="Sacerdot C."/>
            <person name="Uzunov Z."/>
            <person name="Thierry A."/>
            <person name="Weiss S."/>
            <person name="Bleykasten C."/>
            <person name="De Montigny J."/>
            <person name="Jacques N."/>
            <person name="Jung P."/>
            <person name="Lemaire M."/>
            <person name="Mallet S."/>
            <person name="Morel G."/>
            <person name="Richard G.F."/>
            <person name="Sarkar A."/>
            <person name="Savel G."/>
            <person name="Schacherer J."/>
            <person name="Seret M.L."/>
            <person name="Talla E."/>
            <person name="Samson G."/>
            <person name="Jubin C."/>
            <person name="Poulain J."/>
            <person name="Vacherie B."/>
            <person name="Barbe V."/>
            <person name="Pelletier E."/>
            <person name="Sherman D.J."/>
            <person name="Westhof E."/>
            <person name="Weissenbach J."/>
            <person name="Baret P.V."/>
            <person name="Wincker P."/>
            <person name="Gaillardin C."/>
            <person name="Dujon B."/>
            <person name="Souciet J.L."/>
        </authorList>
    </citation>
    <scope>NUCLEOTIDE SEQUENCE [LARGE SCALE GENOMIC DNA]</scope>
    <source>
        <strain evidence="10">ATCC MYA-4447 / BCRC 22081 / CBS 7064 / NBRC 10061 / NRRL Y-12695</strain>
    </source>
</reference>
<gene>
    <name evidence="9" type="primary">Piso0_001550</name>
    <name evidence="9" type="ORF">GNLVRS01_PISO0F08871g</name>
</gene>